<dbReference type="GO" id="GO:0008475">
    <property type="term" value="F:procollagen-lysine 5-dioxygenase activity"/>
    <property type="evidence" value="ECO:0007669"/>
    <property type="project" value="UniProtKB-EC"/>
</dbReference>
<dbReference type="InterPro" id="IPR029044">
    <property type="entry name" value="Nucleotide-diphossugar_trans"/>
</dbReference>
<keyword evidence="3" id="KW-0479">Metal-binding</keyword>
<dbReference type="PROSITE" id="PS51471">
    <property type="entry name" value="FE2OG_OXY"/>
    <property type="match status" value="1"/>
</dbReference>
<feature type="compositionally biased region" description="Pro residues" evidence="8">
    <location>
        <begin position="61"/>
        <end position="75"/>
    </location>
</feature>
<dbReference type="PANTHER" id="PTHR34496:SF9">
    <property type="entry name" value="[SKP1-PROTEIN]-HYDROXYPROLINE N-ACETYLGLUCOSAMINYLTRANSFERASE"/>
    <property type="match status" value="1"/>
</dbReference>
<dbReference type="OrthoDB" id="76265at2759"/>
<dbReference type="Proteomes" id="UP000789595">
    <property type="component" value="Unassembled WGS sequence"/>
</dbReference>
<feature type="compositionally biased region" description="Low complexity" evidence="8">
    <location>
        <begin position="30"/>
        <end position="39"/>
    </location>
</feature>
<evidence type="ECO:0000256" key="8">
    <source>
        <dbReference type="SAM" id="MobiDB-lite"/>
    </source>
</evidence>
<feature type="domain" description="Fe2OG dioxygenase" evidence="9">
    <location>
        <begin position="197"/>
        <end position="310"/>
    </location>
</feature>
<evidence type="ECO:0000256" key="4">
    <source>
        <dbReference type="ARBA" id="ARBA00022964"/>
    </source>
</evidence>
<dbReference type="SMART" id="SM00702">
    <property type="entry name" value="P4Hc"/>
    <property type="match status" value="1"/>
</dbReference>
<feature type="region of interest" description="Disordered" evidence="8">
    <location>
        <begin position="52"/>
        <end position="81"/>
    </location>
</feature>
<dbReference type="AlphaFoldDB" id="A0A8J2SEJ4"/>
<proteinExistence type="predicted"/>
<protein>
    <recommendedName>
        <fullName evidence="2">procollagen-lysine 5-dioxygenase</fullName>
        <ecNumber evidence="2">1.14.11.4</ecNumber>
    </recommendedName>
</protein>
<dbReference type="Pfam" id="PF11397">
    <property type="entry name" value="GlcNAc"/>
    <property type="match status" value="2"/>
</dbReference>
<dbReference type="SUPFAM" id="SSF53448">
    <property type="entry name" value="Nucleotide-diphospho-sugar transferases"/>
    <property type="match status" value="1"/>
</dbReference>
<evidence type="ECO:0000256" key="7">
    <source>
        <dbReference type="ARBA" id="ARBA00047930"/>
    </source>
</evidence>
<name>A0A8J2SEJ4_9STRA</name>
<comment type="caution">
    <text evidence="10">The sequence shown here is derived from an EMBL/GenBank/DDBJ whole genome shotgun (WGS) entry which is preliminary data.</text>
</comment>
<accession>A0A8J2SEJ4</accession>
<reference evidence="10" key="1">
    <citation type="submission" date="2021-11" db="EMBL/GenBank/DDBJ databases">
        <authorList>
            <consortium name="Genoscope - CEA"/>
            <person name="William W."/>
        </authorList>
    </citation>
    <scope>NUCLEOTIDE SEQUENCE</scope>
</reference>
<evidence type="ECO:0000256" key="6">
    <source>
        <dbReference type="ARBA" id="ARBA00023004"/>
    </source>
</evidence>
<keyword evidence="6" id="KW-0408">Iron</keyword>
<dbReference type="GO" id="GO:0005506">
    <property type="term" value="F:iron ion binding"/>
    <property type="evidence" value="ECO:0007669"/>
    <property type="project" value="InterPro"/>
</dbReference>
<dbReference type="InterPro" id="IPR021067">
    <property type="entry name" value="Glycosyltransferase"/>
</dbReference>
<evidence type="ECO:0000256" key="3">
    <source>
        <dbReference type="ARBA" id="ARBA00022723"/>
    </source>
</evidence>
<comment type="catalytic activity">
    <reaction evidence="7">
        <text>L-lysyl-[collagen] + 2-oxoglutarate + O2 = (5R)-5-hydroxy-L-lysyl-[collagen] + succinate + CO2</text>
        <dbReference type="Rhea" id="RHEA:16569"/>
        <dbReference type="Rhea" id="RHEA-COMP:12751"/>
        <dbReference type="Rhea" id="RHEA-COMP:12752"/>
        <dbReference type="ChEBI" id="CHEBI:15379"/>
        <dbReference type="ChEBI" id="CHEBI:16526"/>
        <dbReference type="ChEBI" id="CHEBI:16810"/>
        <dbReference type="ChEBI" id="CHEBI:29969"/>
        <dbReference type="ChEBI" id="CHEBI:30031"/>
        <dbReference type="ChEBI" id="CHEBI:133442"/>
        <dbReference type="EC" id="1.14.11.4"/>
    </reaction>
</comment>
<dbReference type="EC" id="1.14.11.4" evidence="2"/>
<keyword evidence="5" id="KW-0560">Oxidoreductase</keyword>
<dbReference type="Pfam" id="PF13640">
    <property type="entry name" value="2OG-FeII_Oxy_3"/>
    <property type="match status" value="1"/>
</dbReference>
<evidence type="ECO:0000256" key="5">
    <source>
        <dbReference type="ARBA" id="ARBA00023002"/>
    </source>
</evidence>
<dbReference type="InterPro" id="IPR044862">
    <property type="entry name" value="Pro_4_hyd_alph_FE2OG_OXY"/>
</dbReference>
<dbReference type="Gene3D" id="3.90.550.10">
    <property type="entry name" value="Spore Coat Polysaccharide Biosynthesis Protein SpsA, Chain A"/>
    <property type="match status" value="1"/>
</dbReference>
<dbReference type="EMBL" id="CAKKNE010000002">
    <property type="protein sequence ID" value="CAH0368328.1"/>
    <property type="molecule type" value="Genomic_DNA"/>
</dbReference>
<dbReference type="Gene3D" id="2.60.120.620">
    <property type="entry name" value="q2cbj1_9rhob like domain"/>
    <property type="match status" value="1"/>
</dbReference>
<evidence type="ECO:0000313" key="11">
    <source>
        <dbReference type="Proteomes" id="UP000789595"/>
    </source>
</evidence>
<comment type="cofactor">
    <cofactor evidence="1">
        <name>L-ascorbate</name>
        <dbReference type="ChEBI" id="CHEBI:38290"/>
    </cofactor>
</comment>
<gene>
    <name evidence="10" type="ORF">PECAL_2P13900</name>
</gene>
<keyword evidence="4" id="KW-0223">Dioxygenase</keyword>
<keyword evidence="11" id="KW-1185">Reference proteome</keyword>
<dbReference type="InterPro" id="IPR006620">
    <property type="entry name" value="Pro_4_hyd_alph"/>
</dbReference>
<evidence type="ECO:0000256" key="2">
    <source>
        <dbReference type="ARBA" id="ARBA00012264"/>
    </source>
</evidence>
<feature type="region of interest" description="Disordered" evidence="8">
    <location>
        <begin position="16"/>
        <end position="39"/>
    </location>
</feature>
<evidence type="ECO:0000313" key="10">
    <source>
        <dbReference type="EMBL" id="CAH0368328.1"/>
    </source>
</evidence>
<dbReference type="PANTHER" id="PTHR34496">
    <property type="entry name" value="GLCNAC TRANSFERASE-RELATED"/>
    <property type="match status" value="1"/>
</dbReference>
<evidence type="ECO:0000259" key="9">
    <source>
        <dbReference type="PROSITE" id="PS51471"/>
    </source>
</evidence>
<organism evidence="10 11">
    <name type="scientific">Pelagomonas calceolata</name>
    <dbReference type="NCBI Taxonomy" id="35677"/>
    <lineage>
        <taxon>Eukaryota</taxon>
        <taxon>Sar</taxon>
        <taxon>Stramenopiles</taxon>
        <taxon>Ochrophyta</taxon>
        <taxon>Pelagophyceae</taxon>
        <taxon>Pelagomonadales</taxon>
        <taxon>Pelagomonadaceae</taxon>
        <taxon>Pelagomonas</taxon>
    </lineage>
</organism>
<evidence type="ECO:0000256" key="1">
    <source>
        <dbReference type="ARBA" id="ARBA00001961"/>
    </source>
</evidence>
<dbReference type="GO" id="GO:0031418">
    <property type="term" value="F:L-ascorbic acid binding"/>
    <property type="evidence" value="ECO:0007669"/>
    <property type="project" value="InterPro"/>
</dbReference>
<sequence length="656" mass="72516">MAPQLPASALAAISGYIDREEPAEPPAPARPAAAAAAAAPPQLPASALAAISGYIDREEPAAPPLPPPAPAAPPPARDREEQTLREIEPLDASAVFALLHPDGPGYAVVDGVLGQETARRAARAAAAARTQLKRARVGRGDARRLSDERTDEAAFLDERSQHPDLQVLCHALRKLRSSLCVGGAWDDKAAELRLDATTTSTQLACYQPGGRYRRHADALSDDDARQRDALRGKPLLTRNRRITAVYYLNENWNREDGGALRIYADTWTPDAQPFDVLPRLDRLVLFRSTLQHEVLVTRRERLALTQWWYGRIDDDNERVPWRLPAPGRALSGLSTEGRIFVSVAAYRDPETERTLQHLFATAKNPKRVRVVVVQQYDCLEGSDDDLVGRLYNHEAEARVTRIRVDFRDANGPCPARACALRRLTDEDDFVLQIDSHTRFRSHWDAYLIDQLAKCDSKEPVLTAYPADYDKDSAALPSDVRPTLLVPSGFDKDGVLRIKGRRLARVHEEPIPSPLWCAGFSFCRAKVWRRVTYEPLPHLFFGEELLHAARLFCSGCDFFAPPEQVIFHRWSRSGRRTLAEDQPRRNAAAARGRAFELLETIEGPRSLAAFEARAGVDLKKRVLLPGADRGGLSPEAFADGASSSAGAQVAALLGLKL</sequence>
<dbReference type="InterPro" id="IPR005123">
    <property type="entry name" value="Oxoglu/Fe-dep_dioxygenase_dom"/>
</dbReference>